<comment type="caution">
    <text evidence="15">The sequence shown here is derived from an EMBL/GenBank/DDBJ whole genome shotgun (WGS) entry which is preliminary data.</text>
</comment>
<evidence type="ECO:0000256" key="13">
    <source>
        <dbReference type="ARBA" id="ARBA00048523"/>
    </source>
</evidence>
<dbReference type="Pfam" id="PF12710">
    <property type="entry name" value="HAD"/>
    <property type="match status" value="1"/>
</dbReference>
<dbReference type="SFLD" id="SFLDF00029">
    <property type="entry name" value="phosphoserine_phosphatase"/>
    <property type="match status" value="1"/>
</dbReference>
<comment type="cofactor">
    <cofactor evidence="1">
        <name>Mg(2+)</name>
        <dbReference type="ChEBI" id="CHEBI:18420"/>
    </cofactor>
</comment>
<evidence type="ECO:0000256" key="2">
    <source>
        <dbReference type="ARBA" id="ARBA00005135"/>
    </source>
</evidence>
<accession>A0A2N8KV36</accession>
<feature type="active site" description="Proton donor" evidence="14">
    <location>
        <position position="91"/>
    </location>
</feature>
<evidence type="ECO:0000256" key="10">
    <source>
        <dbReference type="ARBA" id="ARBA00023299"/>
    </source>
</evidence>
<dbReference type="SFLD" id="SFLDG01129">
    <property type="entry name" value="C1.5:_HAD__Beta-PGM__Phosphata"/>
    <property type="match status" value="1"/>
</dbReference>
<dbReference type="GO" id="GO:0000287">
    <property type="term" value="F:magnesium ion binding"/>
    <property type="evidence" value="ECO:0007669"/>
    <property type="project" value="TreeGrafter"/>
</dbReference>
<evidence type="ECO:0000256" key="8">
    <source>
        <dbReference type="ARBA" id="ARBA00022801"/>
    </source>
</evidence>
<dbReference type="OrthoDB" id="9792539at2"/>
<keyword evidence="9" id="KW-0460">Magnesium</keyword>
<dbReference type="UniPathway" id="UPA00135">
    <property type="reaction ID" value="UER00198"/>
</dbReference>
<gene>
    <name evidence="15" type="primary">serB</name>
    <name evidence="15" type="ORF">C1O66_07050</name>
</gene>
<protein>
    <recommendedName>
        <fullName evidence="5">Phosphoserine phosphatase</fullName>
        <ecNumber evidence="4">3.1.3.3</ecNumber>
    </recommendedName>
    <alternativeName>
        <fullName evidence="11">O-phosphoserine phosphohydrolase</fullName>
    </alternativeName>
</protein>
<dbReference type="PANTHER" id="PTHR43344">
    <property type="entry name" value="PHOSPHOSERINE PHOSPHATASE"/>
    <property type="match status" value="1"/>
</dbReference>
<dbReference type="AlphaFoldDB" id="A0A2N8KV36"/>
<keyword evidence="6" id="KW-0028">Amino-acid biosynthesis</keyword>
<dbReference type="NCBIfam" id="TIGR00338">
    <property type="entry name" value="serB"/>
    <property type="match status" value="1"/>
</dbReference>
<comment type="catalytic activity">
    <reaction evidence="13">
        <text>O-phospho-D-serine + H2O = D-serine + phosphate</text>
        <dbReference type="Rhea" id="RHEA:24873"/>
        <dbReference type="ChEBI" id="CHEBI:15377"/>
        <dbReference type="ChEBI" id="CHEBI:35247"/>
        <dbReference type="ChEBI" id="CHEBI:43474"/>
        <dbReference type="ChEBI" id="CHEBI:58680"/>
        <dbReference type="EC" id="3.1.3.3"/>
    </reaction>
</comment>
<proteinExistence type="inferred from homology"/>
<evidence type="ECO:0000256" key="12">
    <source>
        <dbReference type="ARBA" id="ARBA00048138"/>
    </source>
</evidence>
<evidence type="ECO:0000256" key="1">
    <source>
        <dbReference type="ARBA" id="ARBA00001946"/>
    </source>
</evidence>
<comment type="pathway">
    <text evidence="2">Amino-acid biosynthesis; L-serine biosynthesis; L-serine from 3-phospho-D-glycerate: step 3/3.</text>
</comment>
<evidence type="ECO:0000256" key="4">
    <source>
        <dbReference type="ARBA" id="ARBA00012640"/>
    </source>
</evidence>
<organism evidence="15 16">
    <name type="scientific">Kinneretia aquatilis</name>
    <dbReference type="NCBI Taxonomy" id="2070761"/>
    <lineage>
        <taxon>Bacteria</taxon>
        <taxon>Pseudomonadati</taxon>
        <taxon>Pseudomonadota</taxon>
        <taxon>Betaproteobacteria</taxon>
        <taxon>Burkholderiales</taxon>
        <taxon>Sphaerotilaceae</taxon>
        <taxon>Roseateles</taxon>
    </lineage>
</organism>
<dbReference type="SUPFAM" id="SSF56784">
    <property type="entry name" value="HAD-like"/>
    <property type="match status" value="1"/>
</dbReference>
<dbReference type="InterPro" id="IPR036412">
    <property type="entry name" value="HAD-like_sf"/>
</dbReference>
<dbReference type="PANTHER" id="PTHR43344:SF2">
    <property type="entry name" value="PHOSPHOSERINE PHOSPHATASE"/>
    <property type="match status" value="1"/>
</dbReference>
<evidence type="ECO:0000256" key="11">
    <source>
        <dbReference type="ARBA" id="ARBA00031693"/>
    </source>
</evidence>
<name>A0A2N8KV36_9BURK</name>
<evidence type="ECO:0000256" key="9">
    <source>
        <dbReference type="ARBA" id="ARBA00022842"/>
    </source>
</evidence>
<comment type="similarity">
    <text evidence="3">Belongs to the HAD-like hydrolase superfamily. SerB family.</text>
</comment>
<dbReference type="EMBL" id="POSP01000003">
    <property type="protein sequence ID" value="PND37311.1"/>
    <property type="molecule type" value="Genomic_DNA"/>
</dbReference>
<dbReference type="InterPro" id="IPR023214">
    <property type="entry name" value="HAD_sf"/>
</dbReference>
<keyword evidence="16" id="KW-1185">Reference proteome</keyword>
<dbReference type="InterPro" id="IPR050582">
    <property type="entry name" value="HAD-like_SerB"/>
</dbReference>
<dbReference type="GO" id="GO:0005737">
    <property type="term" value="C:cytoplasm"/>
    <property type="evidence" value="ECO:0007669"/>
    <property type="project" value="TreeGrafter"/>
</dbReference>
<dbReference type="GO" id="GO:0006564">
    <property type="term" value="P:L-serine biosynthetic process"/>
    <property type="evidence" value="ECO:0007669"/>
    <property type="project" value="UniProtKB-KW"/>
</dbReference>
<dbReference type="EC" id="3.1.3.3" evidence="4"/>
<keyword evidence="10" id="KW-0718">Serine biosynthesis</keyword>
<evidence type="ECO:0000256" key="7">
    <source>
        <dbReference type="ARBA" id="ARBA00022723"/>
    </source>
</evidence>
<dbReference type="SFLD" id="SFLDG01137">
    <property type="entry name" value="C1.6.1:_Phosphoserine_Phosphat"/>
    <property type="match status" value="1"/>
</dbReference>
<dbReference type="CDD" id="cd07500">
    <property type="entry name" value="HAD_PSP"/>
    <property type="match status" value="1"/>
</dbReference>
<dbReference type="SFLD" id="SFLDS00003">
    <property type="entry name" value="Haloacid_Dehalogenase"/>
    <property type="match status" value="1"/>
</dbReference>
<evidence type="ECO:0000256" key="14">
    <source>
        <dbReference type="PIRSR" id="PIRSR604469-1"/>
    </source>
</evidence>
<dbReference type="NCBIfam" id="TIGR01488">
    <property type="entry name" value="HAD-SF-IB"/>
    <property type="match status" value="1"/>
</dbReference>
<comment type="catalytic activity">
    <reaction evidence="12">
        <text>O-phospho-L-serine + H2O = L-serine + phosphate</text>
        <dbReference type="Rhea" id="RHEA:21208"/>
        <dbReference type="ChEBI" id="CHEBI:15377"/>
        <dbReference type="ChEBI" id="CHEBI:33384"/>
        <dbReference type="ChEBI" id="CHEBI:43474"/>
        <dbReference type="ChEBI" id="CHEBI:57524"/>
        <dbReference type="EC" id="3.1.3.3"/>
    </reaction>
</comment>
<evidence type="ECO:0000256" key="3">
    <source>
        <dbReference type="ARBA" id="ARBA00009184"/>
    </source>
</evidence>
<dbReference type="GO" id="GO:0036424">
    <property type="term" value="F:L-phosphoserine phosphatase activity"/>
    <property type="evidence" value="ECO:0007669"/>
    <property type="project" value="InterPro"/>
</dbReference>
<feature type="active site" description="Nucleophile" evidence="14">
    <location>
        <position position="89"/>
    </location>
</feature>
<keyword evidence="7" id="KW-0479">Metal-binding</keyword>
<dbReference type="Proteomes" id="UP000235916">
    <property type="component" value="Unassembled WGS sequence"/>
</dbReference>
<keyword evidence="8" id="KW-0378">Hydrolase</keyword>
<evidence type="ECO:0000256" key="6">
    <source>
        <dbReference type="ARBA" id="ARBA00022605"/>
    </source>
</evidence>
<evidence type="ECO:0000256" key="5">
    <source>
        <dbReference type="ARBA" id="ARBA00015196"/>
    </source>
</evidence>
<dbReference type="Gene3D" id="3.40.50.1000">
    <property type="entry name" value="HAD superfamily/HAD-like"/>
    <property type="match status" value="1"/>
</dbReference>
<dbReference type="InterPro" id="IPR004469">
    <property type="entry name" value="PSP"/>
</dbReference>
<evidence type="ECO:0000313" key="15">
    <source>
        <dbReference type="EMBL" id="PND37311.1"/>
    </source>
</evidence>
<sequence>MRPSPWNKPFGLYAESPLTASLQLFRRTTSGLTAIDRLASTGHVNEPQIVQHTIDQGFDFVNSSEIGGLVQHNGSALPPLSHFRLAAFDMDSTLINIECIDEIAAAAGKKEEVAAITEAAMRGEITDFKDSLRRRLALLQGVPVSALEQVLRERLQFNPGARELCAALKAAGLKLLLVSGGFTFFTRHVAAELGMDWVRSNELEIVDGQLTGALVMQPWGEICDGEEKRRMLEQCAAEIGALPAQCIAVGDGANDLPMMGAAGLSVAFHAKPRVREQAMVAINAGGLDRLLEVLR</sequence>
<reference evidence="15 16" key="1">
    <citation type="submission" date="2018-01" db="EMBL/GenBank/DDBJ databases">
        <title>Draft genome sequence of Paucibacter aquatile CR182 isolated from freshwater of the Nakdong River.</title>
        <authorList>
            <person name="Choi A."/>
            <person name="Chung E.J."/>
        </authorList>
    </citation>
    <scope>NUCLEOTIDE SEQUENCE [LARGE SCALE GENOMIC DNA]</scope>
    <source>
        <strain evidence="15 16">CR182</strain>
    </source>
</reference>
<evidence type="ECO:0000313" key="16">
    <source>
        <dbReference type="Proteomes" id="UP000235916"/>
    </source>
</evidence>
<dbReference type="SFLD" id="SFLDG01136">
    <property type="entry name" value="C1.6:_Phosphoserine_Phosphatas"/>
    <property type="match status" value="1"/>
</dbReference>